<dbReference type="AlphaFoldDB" id="A0A2T0R269"/>
<comment type="caution">
    <text evidence="6">The sequence shown here is derived from an EMBL/GenBank/DDBJ whole genome shotgun (WGS) entry which is preliminary data.</text>
</comment>
<dbReference type="Gene3D" id="3.40.190.10">
    <property type="entry name" value="Periplasmic binding protein-like II"/>
    <property type="match status" value="2"/>
</dbReference>
<feature type="domain" description="HTH lysR-type" evidence="5">
    <location>
        <begin position="7"/>
        <end position="65"/>
    </location>
</feature>
<dbReference type="EMBL" id="PVZF01000008">
    <property type="protein sequence ID" value="PRY13621.1"/>
    <property type="molecule type" value="Genomic_DNA"/>
</dbReference>
<evidence type="ECO:0000256" key="4">
    <source>
        <dbReference type="ARBA" id="ARBA00023163"/>
    </source>
</evidence>
<dbReference type="PANTHER" id="PTHR30346">
    <property type="entry name" value="TRANSCRIPTIONAL DUAL REGULATOR HCAR-RELATED"/>
    <property type="match status" value="1"/>
</dbReference>
<dbReference type="SUPFAM" id="SSF53850">
    <property type="entry name" value="Periplasmic binding protein-like II"/>
    <property type="match status" value="1"/>
</dbReference>
<keyword evidence="4" id="KW-0804">Transcription</keyword>
<protein>
    <submittedName>
        <fullName evidence="6">LysR family transcriptional regulator</fullName>
    </submittedName>
</protein>
<dbReference type="InterPro" id="IPR000847">
    <property type="entry name" value="LysR_HTH_N"/>
</dbReference>
<dbReference type="FunFam" id="1.10.10.10:FF:000001">
    <property type="entry name" value="LysR family transcriptional regulator"/>
    <property type="match status" value="1"/>
</dbReference>
<keyword evidence="2" id="KW-0805">Transcription regulation</keyword>
<dbReference type="PROSITE" id="PS50931">
    <property type="entry name" value="HTH_LYSR"/>
    <property type="match status" value="1"/>
</dbReference>
<dbReference type="CDD" id="cd08412">
    <property type="entry name" value="PBP2_PAO1_like"/>
    <property type="match status" value="1"/>
</dbReference>
<keyword evidence="3" id="KW-0238">DNA-binding</keyword>
<accession>A0A2T0R269</accession>
<organism evidence="6 7">
    <name type="scientific">Kineococcus rhizosphaerae</name>
    <dbReference type="NCBI Taxonomy" id="559628"/>
    <lineage>
        <taxon>Bacteria</taxon>
        <taxon>Bacillati</taxon>
        <taxon>Actinomycetota</taxon>
        <taxon>Actinomycetes</taxon>
        <taxon>Kineosporiales</taxon>
        <taxon>Kineosporiaceae</taxon>
        <taxon>Kineococcus</taxon>
    </lineage>
</organism>
<dbReference type="Proteomes" id="UP000238083">
    <property type="component" value="Unassembled WGS sequence"/>
</dbReference>
<dbReference type="Gene3D" id="1.10.10.10">
    <property type="entry name" value="Winged helix-like DNA-binding domain superfamily/Winged helix DNA-binding domain"/>
    <property type="match status" value="1"/>
</dbReference>
<reference evidence="6 7" key="1">
    <citation type="submission" date="2018-03" db="EMBL/GenBank/DDBJ databases">
        <title>Genomic Encyclopedia of Archaeal and Bacterial Type Strains, Phase II (KMG-II): from individual species to whole genera.</title>
        <authorList>
            <person name="Goeker M."/>
        </authorList>
    </citation>
    <scope>NUCLEOTIDE SEQUENCE [LARGE SCALE GENOMIC DNA]</scope>
    <source>
        <strain evidence="6 7">DSM 19711</strain>
    </source>
</reference>
<evidence type="ECO:0000256" key="2">
    <source>
        <dbReference type="ARBA" id="ARBA00023015"/>
    </source>
</evidence>
<dbReference type="Pfam" id="PF00126">
    <property type="entry name" value="HTH_1"/>
    <property type="match status" value="1"/>
</dbReference>
<dbReference type="RefSeq" id="WP_106212545.1">
    <property type="nucleotide sequence ID" value="NZ_PVZF01000008.1"/>
</dbReference>
<dbReference type="InterPro" id="IPR036388">
    <property type="entry name" value="WH-like_DNA-bd_sf"/>
</dbReference>
<comment type="similarity">
    <text evidence="1">Belongs to the LysR transcriptional regulatory family.</text>
</comment>
<gene>
    <name evidence="6" type="ORF">CLV37_108292</name>
</gene>
<dbReference type="GO" id="GO:0003677">
    <property type="term" value="F:DNA binding"/>
    <property type="evidence" value="ECO:0007669"/>
    <property type="project" value="UniProtKB-KW"/>
</dbReference>
<evidence type="ECO:0000256" key="1">
    <source>
        <dbReference type="ARBA" id="ARBA00009437"/>
    </source>
</evidence>
<dbReference type="InterPro" id="IPR036390">
    <property type="entry name" value="WH_DNA-bd_sf"/>
</dbReference>
<dbReference type="PANTHER" id="PTHR30346:SF0">
    <property type="entry name" value="HCA OPERON TRANSCRIPTIONAL ACTIVATOR HCAR"/>
    <property type="match status" value="1"/>
</dbReference>
<name>A0A2T0R269_9ACTN</name>
<dbReference type="InterPro" id="IPR005119">
    <property type="entry name" value="LysR_subst-bd"/>
</dbReference>
<evidence type="ECO:0000313" key="7">
    <source>
        <dbReference type="Proteomes" id="UP000238083"/>
    </source>
</evidence>
<dbReference type="GO" id="GO:0003700">
    <property type="term" value="F:DNA-binding transcription factor activity"/>
    <property type="evidence" value="ECO:0007669"/>
    <property type="project" value="InterPro"/>
</dbReference>
<proteinExistence type="inferred from homology"/>
<evidence type="ECO:0000313" key="6">
    <source>
        <dbReference type="EMBL" id="PRY13621.1"/>
    </source>
</evidence>
<evidence type="ECO:0000259" key="5">
    <source>
        <dbReference type="PROSITE" id="PS50931"/>
    </source>
</evidence>
<evidence type="ECO:0000256" key="3">
    <source>
        <dbReference type="ARBA" id="ARBA00023125"/>
    </source>
</evidence>
<keyword evidence="7" id="KW-1185">Reference proteome</keyword>
<dbReference type="OrthoDB" id="3461141at2"/>
<dbReference type="GO" id="GO:0032993">
    <property type="term" value="C:protein-DNA complex"/>
    <property type="evidence" value="ECO:0007669"/>
    <property type="project" value="TreeGrafter"/>
</dbReference>
<sequence length="308" mass="33341">MARKADVTLTQLRYFIEAATCLSMTVAAQQLLVAQSAVSAAVAQLENQVGAQLFIRQRSKGLALTPAGQQLLGDARAVLSGLDEALDAARGMDNQVRGTIRIACFVTMAPFLLADVVSIVQEEHPHLEVEVLEVDADGARDALRSGQVELVISYDFGYPDDVRRETIAVVPAHVVLPAAHPLAARSRVPLRELAHERLILLDLPHSREYFLSVLAAAGVEPTIRHRSHGYETVRSLVAKGHGYSILNMRPRHDQTYDGRSVVTRAIADDVPALPFVIATLASVRTTARAQAVADAVRVAVGRQLSTRT</sequence>
<dbReference type="PRINTS" id="PR00039">
    <property type="entry name" value="HTHLYSR"/>
</dbReference>
<dbReference type="Pfam" id="PF03466">
    <property type="entry name" value="LysR_substrate"/>
    <property type="match status" value="1"/>
</dbReference>
<dbReference type="SUPFAM" id="SSF46785">
    <property type="entry name" value="Winged helix' DNA-binding domain"/>
    <property type="match status" value="1"/>
</dbReference>